<evidence type="ECO:0008006" key="10">
    <source>
        <dbReference type="Google" id="ProtNLM"/>
    </source>
</evidence>
<dbReference type="PANTHER" id="PTHR43133">
    <property type="entry name" value="RNA POLYMERASE ECF-TYPE SIGMA FACTO"/>
    <property type="match status" value="1"/>
</dbReference>
<dbReference type="RefSeq" id="WP_068374871.1">
    <property type="nucleotide sequence ID" value="NZ_LSNE01000003.1"/>
</dbReference>
<organism evidence="8 9">
    <name type="scientific">Paraglaciecola hydrolytica</name>
    <dbReference type="NCBI Taxonomy" id="1799789"/>
    <lineage>
        <taxon>Bacteria</taxon>
        <taxon>Pseudomonadati</taxon>
        <taxon>Pseudomonadota</taxon>
        <taxon>Gammaproteobacteria</taxon>
        <taxon>Alteromonadales</taxon>
        <taxon>Alteromonadaceae</taxon>
        <taxon>Paraglaciecola</taxon>
    </lineage>
</organism>
<dbReference type="InterPro" id="IPR013324">
    <property type="entry name" value="RNA_pol_sigma_r3/r4-like"/>
</dbReference>
<dbReference type="AlphaFoldDB" id="A0A136A5E8"/>
<dbReference type="EMBL" id="LSNE01000003">
    <property type="protein sequence ID" value="KXI30426.1"/>
    <property type="molecule type" value="Genomic_DNA"/>
</dbReference>
<dbReference type="InterPro" id="IPR039425">
    <property type="entry name" value="RNA_pol_sigma-70-like"/>
</dbReference>
<keyword evidence="9" id="KW-1185">Reference proteome</keyword>
<comment type="similarity">
    <text evidence="1">Belongs to the sigma-70 factor family. ECF subfamily.</text>
</comment>
<dbReference type="SUPFAM" id="SSF88946">
    <property type="entry name" value="Sigma2 domain of RNA polymerase sigma factors"/>
    <property type="match status" value="1"/>
</dbReference>
<protein>
    <recommendedName>
        <fullName evidence="10">RNA polymerase subunit sigma-70</fullName>
    </recommendedName>
</protein>
<dbReference type="GO" id="GO:0003677">
    <property type="term" value="F:DNA binding"/>
    <property type="evidence" value="ECO:0007669"/>
    <property type="project" value="UniProtKB-KW"/>
</dbReference>
<dbReference type="OrthoDB" id="9797134at2"/>
<dbReference type="InterPro" id="IPR014284">
    <property type="entry name" value="RNA_pol_sigma-70_dom"/>
</dbReference>
<evidence type="ECO:0000256" key="1">
    <source>
        <dbReference type="ARBA" id="ARBA00010641"/>
    </source>
</evidence>
<dbReference type="GO" id="GO:0016987">
    <property type="term" value="F:sigma factor activity"/>
    <property type="evidence" value="ECO:0007669"/>
    <property type="project" value="UniProtKB-KW"/>
</dbReference>
<dbReference type="Gene3D" id="1.10.10.10">
    <property type="entry name" value="Winged helix-like DNA-binding domain superfamily/Winged helix DNA-binding domain"/>
    <property type="match status" value="1"/>
</dbReference>
<evidence type="ECO:0000256" key="5">
    <source>
        <dbReference type="ARBA" id="ARBA00023163"/>
    </source>
</evidence>
<dbReference type="InterPro" id="IPR036388">
    <property type="entry name" value="WH-like_DNA-bd_sf"/>
</dbReference>
<dbReference type="Pfam" id="PF04542">
    <property type="entry name" value="Sigma70_r2"/>
    <property type="match status" value="1"/>
</dbReference>
<feature type="domain" description="RNA polymerase sigma factor 70 region 4 type 2" evidence="7">
    <location>
        <begin position="144"/>
        <end position="195"/>
    </location>
</feature>
<keyword evidence="2" id="KW-0805">Transcription regulation</keyword>
<keyword evidence="3" id="KW-0731">Sigma factor</keyword>
<dbReference type="PANTHER" id="PTHR43133:SF8">
    <property type="entry name" value="RNA POLYMERASE SIGMA FACTOR HI_1459-RELATED"/>
    <property type="match status" value="1"/>
</dbReference>
<dbReference type="InterPro" id="IPR007627">
    <property type="entry name" value="RNA_pol_sigma70_r2"/>
</dbReference>
<dbReference type="GO" id="GO:0006352">
    <property type="term" value="P:DNA-templated transcription initiation"/>
    <property type="evidence" value="ECO:0007669"/>
    <property type="project" value="InterPro"/>
</dbReference>
<dbReference type="Proteomes" id="UP000070299">
    <property type="component" value="Unassembled WGS sequence"/>
</dbReference>
<feature type="domain" description="RNA polymerase sigma-70 region 2" evidence="6">
    <location>
        <begin position="46"/>
        <end position="114"/>
    </location>
</feature>
<evidence type="ECO:0000259" key="6">
    <source>
        <dbReference type="Pfam" id="PF04542"/>
    </source>
</evidence>
<dbReference type="SUPFAM" id="SSF88659">
    <property type="entry name" value="Sigma3 and sigma4 domains of RNA polymerase sigma factors"/>
    <property type="match status" value="1"/>
</dbReference>
<dbReference type="STRING" id="1799789.AX660_10705"/>
<evidence type="ECO:0000256" key="4">
    <source>
        <dbReference type="ARBA" id="ARBA00023125"/>
    </source>
</evidence>
<dbReference type="InterPro" id="IPR013325">
    <property type="entry name" value="RNA_pol_sigma_r2"/>
</dbReference>
<dbReference type="CDD" id="cd06171">
    <property type="entry name" value="Sigma70_r4"/>
    <property type="match status" value="1"/>
</dbReference>
<reference evidence="9" key="1">
    <citation type="submission" date="2016-02" db="EMBL/GenBank/DDBJ databases">
        <authorList>
            <person name="Schultz-Johansen M."/>
            <person name="Glaring M.A."/>
            <person name="Bech P.K."/>
            <person name="Stougaard P."/>
        </authorList>
    </citation>
    <scope>NUCLEOTIDE SEQUENCE [LARGE SCALE GENOMIC DNA]</scope>
    <source>
        <strain evidence="9">S66</strain>
    </source>
</reference>
<keyword evidence="4" id="KW-0238">DNA-binding</keyword>
<gene>
    <name evidence="8" type="ORF">AX660_10705</name>
</gene>
<proteinExistence type="inferred from homology"/>
<comment type="caution">
    <text evidence="8">The sequence shown here is derived from an EMBL/GenBank/DDBJ whole genome shotgun (WGS) entry which is preliminary data.</text>
</comment>
<evidence type="ECO:0000256" key="2">
    <source>
        <dbReference type="ARBA" id="ARBA00023015"/>
    </source>
</evidence>
<dbReference type="Pfam" id="PF08281">
    <property type="entry name" value="Sigma70_r4_2"/>
    <property type="match status" value="1"/>
</dbReference>
<evidence type="ECO:0000259" key="7">
    <source>
        <dbReference type="Pfam" id="PF08281"/>
    </source>
</evidence>
<accession>A0A136A5E8</accession>
<evidence type="ECO:0000313" key="9">
    <source>
        <dbReference type="Proteomes" id="UP000070299"/>
    </source>
</evidence>
<dbReference type="InterPro" id="IPR013249">
    <property type="entry name" value="RNA_pol_sigma70_r4_t2"/>
</dbReference>
<keyword evidence="5" id="KW-0804">Transcription</keyword>
<name>A0A136A5E8_9ALTE</name>
<dbReference type="NCBIfam" id="TIGR02937">
    <property type="entry name" value="sigma70-ECF"/>
    <property type="match status" value="1"/>
</dbReference>
<sequence>MNSVFKREVDNTLKVTPLATQISSEPSDEMLISQFVKGSKSSYELLVQRYKKRVFEFIYFQIKQHRHDAEDLTQDVFVELYKKVENFRHESKFSTYLFSIAKNIVLNYFRSNSRFFSFSQLLNKSEDVEIINLHDQLSNEAEQKQILLAINSLSADERQIIYLCDKENFSYLQVSEILNIKLGTVRSRLSTARQKVISALRDN</sequence>
<evidence type="ECO:0000256" key="3">
    <source>
        <dbReference type="ARBA" id="ARBA00023082"/>
    </source>
</evidence>
<evidence type="ECO:0000313" key="8">
    <source>
        <dbReference type="EMBL" id="KXI30426.1"/>
    </source>
</evidence>
<dbReference type="Gene3D" id="1.10.1740.10">
    <property type="match status" value="1"/>
</dbReference>